<sequence length="34" mass="3733">MKSMKGRLRPGDTVAIGLMLFALFLGARNLIFPP</sequence>
<accession>A0A9X9F2M1</accession>
<keyword evidence="8" id="KW-0472">Membrane</keyword>
<keyword evidence="7" id="KW-1133">Transmembrane helix</keyword>
<comment type="caution">
    <text evidence="10">The sequence shown here is derived from an EMBL/GenBank/DDBJ whole genome shotgun (WGS) entry which is preliminary data.</text>
</comment>
<evidence type="ECO:0000256" key="8">
    <source>
        <dbReference type="ARBA" id="ARBA00023136"/>
    </source>
</evidence>
<dbReference type="GO" id="GO:0006865">
    <property type="term" value="P:amino acid transport"/>
    <property type="evidence" value="ECO:0007669"/>
    <property type="project" value="UniProtKB-KW"/>
</dbReference>
<dbReference type="Pfam" id="PF05525">
    <property type="entry name" value="Branch_AA_trans"/>
    <property type="match status" value="1"/>
</dbReference>
<comment type="subcellular location">
    <subcellularLocation>
        <location evidence="1 9">Cell membrane</location>
        <topology evidence="1 9">Multi-pass membrane protein</topology>
    </subcellularLocation>
</comment>
<dbReference type="GO" id="GO:0015658">
    <property type="term" value="F:branched-chain amino acid transmembrane transporter activity"/>
    <property type="evidence" value="ECO:0007669"/>
    <property type="project" value="UniProtKB-UniRule"/>
</dbReference>
<dbReference type="AlphaFoldDB" id="A0A9X9F2M1"/>
<evidence type="ECO:0000256" key="9">
    <source>
        <dbReference type="RuleBase" id="RU362122"/>
    </source>
</evidence>
<feature type="non-terminal residue" evidence="10">
    <location>
        <position position="34"/>
    </location>
</feature>
<proteinExistence type="inferred from homology"/>
<evidence type="ECO:0000256" key="4">
    <source>
        <dbReference type="ARBA" id="ARBA00022475"/>
    </source>
</evidence>
<evidence type="ECO:0000256" key="5">
    <source>
        <dbReference type="ARBA" id="ARBA00022692"/>
    </source>
</evidence>
<dbReference type="EMBL" id="SZOH01003345">
    <property type="protein sequence ID" value="TKI90811.1"/>
    <property type="molecule type" value="Genomic_DNA"/>
</dbReference>
<evidence type="ECO:0000256" key="7">
    <source>
        <dbReference type="ARBA" id="ARBA00022989"/>
    </source>
</evidence>
<evidence type="ECO:0000256" key="6">
    <source>
        <dbReference type="ARBA" id="ARBA00022970"/>
    </source>
</evidence>
<comment type="similarity">
    <text evidence="2 9">Belongs to the branched chain amino acid transporter family.</text>
</comment>
<keyword evidence="3 9" id="KW-0813">Transport</keyword>
<keyword evidence="4" id="KW-1003">Cell membrane</keyword>
<evidence type="ECO:0000256" key="2">
    <source>
        <dbReference type="ARBA" id="ARBA00008540"/>
    </source>
</evidence>
<dbReference type="Proteomes" id="UP000308444">
    <property type="component" value="Unassembled WGS sequence"/>
</dbReference>
<organism evidence="10 11">
    <name type="scientific">Bacillus cereus</name>
    <dbReference type="NCBI Taxonomy" id="1396"/>
    <lineage>
        <taxon>Bacteria</taxon>
        <taxon>Bacillati</taxon>
        <taxon>Bacillota</taxon>
        <taxon>Bacilli</taxon>
        <taxon>Bacillales</taxon>
        <taxon>Bacillaceae</taxon>
        <taxon>Bacillus</taxon>
        <taxon>Bacillus cereus group</taxon>
    </lineage>
</organism>
<keyword evidence="5" id="KW-0812">Transmembrane</keyword>
<evidence type="ECO:0000256" key="3">
    <source>
        <dbReference type="ARBA" id="ARBA00022448"/>
    </source>
</evidence>
<gene>
    <name evidence="10" type="ORF">FC695_33800</name>
</gene>
<evidence type="ECO:0000313" key="11">
    <source>
        <dbReference type="Proteomes" id="UP000308444"/>
    </source>
</evidence>
<reference evidence="10 11" key="1">
    <citation type="journal article" date="2019" name="Environ. Microbiol.">
        <title>An active ?-lactamase is a part of an orchestrated cell wall stress resistance network of Bacillus subtilis and related rhizosphere species.</title>
        <authorList>
            <person name="Bucher T."/>
            <person name="Keren-Paz A."/>
            <person name="Hausser J."/>
            <person name="Olender T."/>
            <person name="Cytryn E."/>
            <person name="Kolodkin-Gal I."/>
        </authorList>
    </citation>
    <scope>NUCLEOTIDE SEQUENCE [LARGE SCALE GENOMIC DNA]</scope>
    <source>
        <strain evidence="10 11">I32</strain>
    </source>
</reference>
<dbReference type="GO" id="GO:0005886">
    <property type="term" value="C:plasma membrane"/>
    <property type="evidence" value="ECO:0007669"/>
    <property type="project" value="UniProtKB-SubCell"/>
</dbReference>
<keyword evidence="6 9" id="KW-0029">Amino-acid transport</keyword>
<protein>
    <recommendedName>
        <fullName evidence="9">Branched-chain amino acid transport system carrier protein</fullName>
    </recommendedName>
</protein>
<evidence type="ECO:0000256" key="1">
    <source>
        <dbReference type="ARBA" id="ARBA00004651"/>
    </source>
</evidence>
<evidence type="ECO:0000313" key="10">
    <source>
        <dbReference type="EMBL" id="TKI90811.1"/>
    </source>
</evidence>
<dbReference type="InterPro" id="IPR004685">
    <property type="entry name" value="Brnchd-chn_aa_trnsp_Livcs"/>
</dbReference>
<name>A0A9X9F2M1_BACCE</name>
<comment type="function">
    <text evidence="9">Component of the transport system for branched-chain amino acids.</text>
</comment>